<sequence>MPIEVPIAEIQSRQMVDCRAGTRTGPGTLPAHSIIARRQPGPNHLSSELIDLVDMFQPLETGPSLREPREQPWNPADWRHEPQLSVRL</sequence>
<feature type="region of interest" description="Disordered" evidence="1">
    <location>
        <begin position="60"/>
        <end position="88"/>
    </location>
</feature>
<reference evidence="2 3" key="1">
    <citation type="submission" date="2022-03" db="EMBL/GenBank/DDBJ databases">
        <title>Genome data of Colletotrichum spp.</title>
        <authorList>
            <person name="Utami Y.D."/>
            <person name="Hiruma K."/>
        </authorList>
    </citation>
    <scope>NUCLEOTIDE SEQUENCE [LARGE SCALE GENOMIC DNA]</scope>
    <source>
        <strain evidence="2 3">MAFF 239500</strain>
    </source>
</reference>
<evidence type="ECO:0000313" key="2">
    <source>
        <dbReference type="EMBL" id="GKT40350.1"/>
    </source>
</evidence>
<dbReference type="GeneID" id="73321333"/>
<name>A0AA37L532_9PEZI</name>
<dbReference type="RefSeq" id="XP_049122700.1">
    <property type="nucleotide sequence ID" value="XM_049266743.1"/>
</dbReference>
<accession>A0AA37L532</accession>
<dbReference type="AlphaFoldDB" id="A0AA37L532"/>
<comment type="caution">
    <text evidence="2">The sequence shown here is derived from an EMBL/GenBank/DDBJ whole genome shotgun (WGS) entry which is preliminary data.</text>
</comment>
<evidence type="ECO:0000256" key="1">
    <source>
        <dbReference type="SAM" id="MobiDB-lite"/>
    </source>
</evidence>
<organism evidence="2 3">
    <name type="scientific">Colletotrichum spaethianum</name>
    <dbReference type="NCBI Taxonomy" id="700344"/>
    <lineage>
        <taxon>Eukaryota</taxon>
        <taxon>Fungi</taxon>
        <taxon>Dikarya</taxon>
        <taxon>Ascomycota</taxon>
        <taxon>Pezizomycotina</taxon>
        <taxon>Sordariomycetes</taxon>
        <taxon>Hypocreomycetidae</taxon>
        <taxon>Glomerellales</taxon>
        <taxon>Glomerellaceae</taxon>
        <taxon>Colletotrichum</taxon>
        <taxon>Colletotrichum spaethianum species complex</taxon>
    </lineage>
</organism>
<keyword evidence="3" id="KW-1185">Reference proteome</keyword>
<dbReference type="Proteomes" id="UP001055115">
    <property type="component" value="Unassembled WGS sequence"/>
</dbReference>
<evidence type="ECO:0000313" key="3">
    <source>
        <dbReference type="Proteomes" id="UP001055115"/>
    </source>
</evidence>
<feature type="region of interest" description="Disordered" evidence="1">
    <location>
        <begin position="21"/>
        <end position="43"/>
    </location>
</feature>
<dbReference type="EMBL" id="BQXU01000001">
    <property type="protein sequence ID" value="GKT40350.1"/>
    <property type="molecule type" value="Genomic_DNA"/>
</dbReference>
<protein>
    <submittedName>
        <fullName evidence="2">Uncharacterized protein</fullName>
    </submittedName>
</protein>
<proteinExistence type="predicted"/>
<gene>
    <name evidence="2" type="ORF">ColSpa_00531</name>
</gene>